<organism evidence="5 6">
    <name type="scientific">Hibiscus sabdariffa</name>
    <name type="common">roselle</name>
    <dbReference type="NCBI Taxonomy" id="183260"/>
    <lineage>
        <taxon>Eukaryota</taxon>
        <taxon>Viridiplantae</taxon>
        <taxon>Streptophyta</taxon>
        <taxon>Embryophyta</taxon>
        <taxon>Tracheophyta</taxon>
        <taxon>Spermatophyta</taxon>
        <taxon>Magnoliopsida</taxon>
        <taxon>eudicotyledons</taxon>
        <taxon>Gunneridae</taxon>
        <taxon>Pentapetalae</taxon>
        <taxon>rosids</taxon>
        <taxon>malvids</taxon>
        <taxon>Malvales</taxon>
        <taxon>Malvaceae</taxon>
        <taxon>Malvoideae</taxon>
        <taxon>Hibiscus</taxon>
    </lineage>
</organism>
<sequence length="607" mass="67296">MEGVKDSNSASSDMHKPEMKFSRAELENCLAEEEKSATAENNCKGKEKIEYMGCEGVGSLIDHVGGVDLSRGSPLRLEKQSYVSSHRSDVSPRATGKKRLVRDGSISPKSQAIRVKQFHELVHGKGKEAVRPHASVYGGHINVISLSDSDVGNNGEASGTNVDSIRDECFENKGGQRSVHSTVLSGCQGNRAATEVAHVMFSKSNHLTEPSHAENMLPSVIPHDADPVFLRSSREPSSSRSSGTNIGKRLNVSALDESSEMRGTNANYRDCVIDEGSSEARASNVEADEMVIRELQQALCPELPIHEDFEAPMLQQEQDTFPTASTHGPPEPHQSPSTRQSPARSLLRTSQNSSNRRGRDSARQSRSHSRSRSRSPLRTSHTTSNRRGVQVRVTASASFPRLRNRISNQRQAEPSSTRNLHLQLDMNLEMRLNVIDAMEDIIDNDISDDFLEIDDFDDSDYERYLALEESDESSDEDTDYSSDSESYSSLDEDDEDDEIDDQLTGASDLQINSLPLSKVQTENSDDVCAICLDSPAIGETVRHLLCIHKFHKDVSRSISEMPLHSSFMQLIDFEFDHFSLRCLRVLQCIDPWLSRNASCPVCKSSII</sequence>
<dbReference type="PANTHER" id="PTHR45931">
    <property type="entry name" value="SI:CH211-59O9.10"/>
    <property type="match status" value="1"/>
</dbReference>
<evidence type="ECO:0000256" key="2">
    <source>
        <dbReference type="ARBA" id="ARBA00022771"/>
    </source>
</evidence>
<dbReference type="InterPro" id="IPR013083">
    <property type="entry name" value="Znf_RING/FYVE/PHD"/>
</dbReference>
<feature type="region of interest" description="Disordered" evidence="4">
    <location>
        <begin position="1"/>
        <end position="21"/>
    </location>
</feature>
<feature type="compositionally biased region" description="Acidic residues" evidence="4">
    <location>
        <begin position="490"/>
        <end position="500"/>
    </location>
</feature>
<evidence type="ECO:0008006" key="7">
    <source>
        <dbReference type="Google" id="ProtNLM"/>
    </source>
</evidence>
<accession>A0ABR2CGX1</accession>
<dbReference type="EMBL" id="JBBPBM010000053">
    <property type="protein sequence ID" value="KAK8518533.1"/>
    <property type="molecule type" value="Genomic_DNA"/>
</dbReference>
<protein>
    <recommendedName>
        <fullName evidence="7">RING-type domain-containing protein</fullName>
    </recommendedName>
</protein>
<dbReference type="PANTHER" id="PTHR45931:SF16">
    <property type="entry name" value="RING_U-BOX SUPERFAMILY PROTEIN"/>
    <property type="match status" value="1"/>
</dbReference>
<name>A0ABR2CGX1_9ROSI</name>
<comment type="caution">
    <text evidence="5">The sequence shown here is derived from an EMBL/GenBank/DDBJ whole genome shotgun (WGS) entry which is preliminary data.</text>
</comment>
<dbReference type="Proteomes" id="UP001472677">
    <property type="component" value="Unassembled WGS sequence"/>
</dbReference>
<feature type="region of interest" description="Disordered" evidence="4">
    <location>
        <begin position="79"/>
        <end position="106"/>
    </location>
</feature>
<evidence type="ECO:0000256" key="3">
    <source>
        <dbReference type="ARBA" id="ARBA00022833"/>
    </source>
</evidence>
<evidence type="ECO:0000313" key="6">
    <source>
        <dbReference type="Proteomes" id="UP001472677"/>
    </source>
</evidence>
<keyword evidence="2" id="KW-0863">Zinc-finger</keyword>
<keyword evidence="3" id="KW-0862">Zinc</keyword>
<feature type="compositionally biased region" description="Polar residues" evidence="4">
    <location>
        <begin position="334"/>
        <end position="355"/>
    </location>
</feature>
<feature type="region of interest" description="Disordered" evidence="4">
    <location>
        <begin position="319"/>
        <end position="418"/>
    </location>
</feature>
<gene>
    <name evidence="5" type="ORF">V6N12_017679</name>
</gene>
<evidence type="ECO:0000313" key="5">
    <source>
        <dbReference type="EMBL" id="KAK8518533.1"/>
    </source>
</evidence>
<dbReference type="InterPro" id="IPR051834">
    <property type="entry name" value="RING_finger_E3_ligase"/>
</dbReference>
<keyword evidence="1" id="KW-0479">Metal-binding</keyword>
<feature type="compositionally biased region" description="Polar residues" evidence="4">
    <location>
        <begin position="405"/>
        <end position="418"/>
    </location>
</feature>
<feature type="compositionally biased region" description="Polar residues" evidence="4">
    <location>
        <begin position="1"/>
        <end position="12"/>
    </location>
</feature>
<feature type="compositionally biased region" description="Acidic residues" evidence="4">
    <location>
        <begin position="468"/>
        <end position="482"/>
    </location>
</feature>
<feature type="compositionally biased region" description="Basic residues" evidence="4">
    <location>
        <begin position="365"/>
        <end position="375"/>
    </location>
</feature>
<proteinExistence type="predicted"/>
<feature type="region of interest" description="Disordered" evidence="4">
    <location>
        <begin position="467"/>
        <end position="500"/>
    </location>
</feature>
<evidence type="ECO:0000256" key="4">
    <source>
        <dbReference type="SAM" id="MobiDB-lite"/>
    </source>
</evidence>
<dbReference type="CDD" id="cd16454">
    <property type="entry name" value="RING-H2_PA-TM-RING"/>
    <property type="match status" value="1"/>
</dbReference>
<dbReference type="SUPFAM" id="SSF57850">
    <property type="entry name" value="RING/U-box"/>
    <property type="match status" value="1"/>
</dbReference>
<evidence type="ECO:0000256" key="1">
    <source>
        <dbReference type="ARBA" id="ARBA00022723"/>
    </source>
</evidence>
<reference evidence="5 6" key="1">
    <citation type="journal article" date="2024" name="G3 (Bethesda)">
        <title>Genome assembly of Hibiscus sabdariffa L. provides insights into metabolisms of medicinal natural products.</title>
        <authorList>
            <person name="Kim T."/>
        </authorList>
    </citation>
    <scope>NUCLEOTIDE SEQUENCE [LARGE SCALE GENOMIC DNA]</scope>
    <source>
        <strain evidence="5">TK-2024</strain>
        <tissue evidence="5">Old leaves</tissue>
    </source>
</reference>
<keyword evidence="6" id="KW-1185">Reference proteome</keyword>
<dbReference type="Gene3D" id="3.30.40.10">
    <property type="entry name" value="Zinc/RING finger domain, C3HC4 (zinc finger)"/>
    <property type="match status" value="1"/>
</dbReference>